<reference evidence="3" key="1">
    <citation type="journal article" date="2021" name="bioRxiv">
        <title>Unraveling nitrogen, sulfur and carbon metabolic pathways and microbial community transcriptional responses to substrate deprivation and toxicity stresses in a bioreactor mimicking anoxic brackish coastal sediment conditions.</title>
        <authorList>
            <person name="Martins P.D."/>
            <person name="Echeveste M.J."/>
            <person name="Arshad A."/>
            <person name="Kurth J."/>
            <person name="Ouboter H."/>
            <person name="Jetten M.S.M."/>
            <person name="Welte C.U."/>
        </authorList>
    </citation>
    <scope>NUCLEOTIDE SEQUENCE</scope>
    <source>
        <strain evidence="3">MAG_39</strain>
    </source>
</reference>
<sequence>MIPLGLLAAGEKGEVMGIRGGGNSAYGGLPDCSEGLCRIEDMGLRAGKVVEMLNNEGRGALLLKIDESRIAIGRTMAMKILVRKQ</sequence>
<dbReference type="GO" id="GO:0046914">
    <property type="term" value="F:transition metal ion binding"/>
    <property type="evidence" value="ECO:0007669"/>
    <property type="project" value="InterPro"/>
</dbReference>
<dbReference type="AlphaFoldDB" id="A0A953SG05"/>
<dbReference type="Gene3D" id="2.30.30.90">
    <property type="match status" value="1"/>
</dbReference>
<dbReference type="Pfam" id="PF04023">
    <property type="entry name" value="FeoA"/>
    <property type="match status" value="1"/>
</dbReference>
<evidence type="ECO:0000259" key="2">
    <source>
        <dbReference type="SMART" id="SM00899"/>
    </source>
</evidence>
<dbReference type="InterPro" id="IPR038157">
    <property type="entry name" value="FeoA_core_dom"/>
</dbReference>
<evidence type="ECO:0000256" key="1">
    <source>
        <dbReference type="ARBA" id="ARBA00023004"/>
    </source>
</evidence>
<organism evidence="3 4">
    <name type="scientific">Candidatus Nitrobium versatile</name>
    <dbReference type="NCBI Taxonomy" id="2884831"/>
    <lineage>
        <taxon>Bacteria</taxon>
        <taxon>Pseudomonadati</taxon>
        <taxon>Nitrospirota</taxon>
        <taxon>Nitrospiria</taxon>
        <taxon>Nitrospirales</taxon>
        <taxon>Nitrospiraceae</taxon>
        <taxon>Candidatus Nitrobium</taxon>
    </lineage>
</organism>
<dbReference type="InterPro" id="IPR008988">
    <property type="entry name" value="Transcriptional_repressor_C"/>
</dbReference>
<proteinExistence type="predicted"/>
<comment type="caution">
    <text evidence="3">The sequence shown here is derived from an EMBL/GenBank/DDBJ whole genome shotgun (WGS) entry which is preliminary data.</text>
</comment>
<gene>
    <name evidence="3" type="ORF">K8I29_16645</name>
</gene>
<dbReference type="SMART" id="SM00899">
    <property type="entry name" value="FeoA"/>
    <property type="match status" value="1"/>
</dbReference>
<reference evidence="3" key="2">
    <citation type="submission" date="2021-08" db="EMBL/GenBank/DDBJ databases">
        <authorList>
            <person name="Dalcin Martins P."/>
        </authorList>
    </citation>
    <scope>NUCLEOTIDE SEQUENCE</scope>
    <source>
        <strain evidence="3">MAG_39</strain>
    </source>
</reference>
<accession>A0A953SG05</accession>
<dbReference type="PANTHER" id="PTHR43151">
    <property type="entry name" value="FEOA FAMILY PROTEIN"/>
    <property type="match status" value="1"/>
</dbReference>
<name>A0A953SG05_9BACT</name>
<feature type="domain" description="Ferrous iron transporter FeoA-like" evidence="2">
    <location>
        <begin position="2"/>
        <end position="84"/>
    </location>
</feature>
<dbReference type="InterPro" id="IPR007167">
    <property type="entry name" value="Fe-transptr_FeoA-like"/>
</dbReference>
<dbReference type="EMBL" id="JAIOIV010000130">
    <property type="protein sequence ID" value="MBZ0157826.1"/>
    <property type="molecule type" value="Genomic_DNA"/>
</dbReference>
<dbReference type="InterPro" id="IPR053184">
    <property type="entry name" value="FeoA-like"/>
</dbReference>
<evidence type="ECO:0000313" key="3">
    <source>
        <dbReference type="EMBL" id="MBZ0157826.1"/>
    </source>
</evidence>
<dbReference type="PANTHER" id="PTHR43151:SF1">
    <property type="entry name" value="SSR2333 PROTEIN"/>
    <property type="match status" value="1"/>
</dbReference>
<dbReference type="Proteomes" id="UP000705867">
    <property type="component" value="Unassembled WGS sequence"/>
</dbReference>
<evidence type="ECO:0000313" key="4">
    <source>
        <dbReference type="Proteomes" id="UP000705867"/>
    </source>
</evidence>
<dbReference type="SUPFAM" id="SSF50037">
    <property type="entry name" value="C-terminal domain of transcriptional repressors"/>
    <property type="match status" value="1"/>
</dbReference>
<protein>
    <submittedName>
        <fullName evidence="3">Ferrous iron transport protein A</fullName>
    </submittedName>
</protein>
<keyword evidence="1" id="KW-0408">Iron</keyword>